<keyword evidence="4" id="KW-1185">Reference proteome</keyword>
<protein>
    <submittedName>
        <fullName evidence="3">Tyr recombinase domain-containing protein</fullName>
    </submittedName>
</protein>
<dbReference type="InterPro" id="IPR013762">
    <property type="entry name" value="Integrase-like_cat_sf"/>
</dbReference>
<dbReference type="Gene3D" id="1.10.443.10">
    <property type="entry name" value="Intergrase catalytic core"/>
    <property type="match status" value="1"/>
</dbReference>
<dbReference type="InterPro" id="IPR009497">
    <property type="entry name" value="Regulator_protein_PHA-1"/>
</dbReference>
<evidence type="ECO:0000259" key="2">
    <source>
        <dbReference type="PROSITE" id="PS51898"/>
    </source>
</evidence>
<organism evidence="3 4">
    <name type="scientific">Caenorhabditis japonica</name>
    <dbReference type="NCBI Taxonomy" id="281687"/>
    <lineage>
        <taxon>Eukaryota</taxon>
        <taxon>Metazoa</taxon>
        <taxon>Ecdysozoa</taxon>
        <taxon>Nematoda</taxon>
        <taxon>Chromadorea</taxon>
        <taxon>Rhabditida</taxon>
        <taxon>Rhabditina</taxon>
        <taxon>Rhabditomorpha</taxon>
        <taxon>Rhabditoidea</taxon>
        <taxon>Rhabditidae</taxon>
        <taxon>Peloderinae</taxon>
        <taxon>Caenorhabditis</taxon>
    </lineage>
</organism>
<evidence type="ECO:0000256" key="1">
    <source>
        <dbReference type="ARBA" id="ARBA00023172"/>
    </source>
</evidence>
<dbReference type="EnsemblMetazoa" id="CJA12894a.1">
    <property type="protein sequence ID" value="CJA12894a.1"/>
    <property type="gene ID" value="WBGene00132098"/>
</dbReference>
<dbReference type="GO" id="GO:0015074">
    <property type="term" value="P:DNA integration"/>
    <property type="evidence" value="ECO:0007669"/>
    <property type="project" value="InterPro"/>
</dbReference>
<reference evidence="3" key="2">
    <citation type="submission" date="2022-06" db="UniProtKB">
        <authorList>
            <consortium name="EnsemblMetazoa"/>
        </authorList>
    </citation>
    <scope>IDENTIFICATION</scope>
    <source>
        <strain evidence="3">DF5081</strain>
    </source>
</reference>
<dbReference type="SUPFAM" id="SSF56349">
    <property type="entry name" value="DNA breaking-rejoining enzymes"/>
    <property type="match status" value="1"/>
</dbReference>
<name>A0A8R1HZI4_CAEJA</name>
<dbReference type="PANTHER" id="PTHR33435">
    <property type="entry name" value="PROTEIN CBG21870-RELATED"/>
    <property type="match status" value="1"/>
</dbReference>
<dbReference type="Pfam" id="PF00589">
    <property type="entry name" value="Phage_integrase"/>
    <property type="match status" value="1"/>
</dbReference>
<dbReference type="GO" id="GO:0003677">
    <property type="term" value="F:DNA binding"/>
    <property type="evidence" value="ECO:0007669"/>
    <property type="project" value="InterPro"/>
</dbReference>
<dbReference type="AlphaFoldDB" id="A0A8R1HZI4"/>
<dbReference type="Pfam" id="PF06542">
    <property type="entry name" value="PHA-1"/>
    <property type="match status" value="1"/>
</dbReference>
<sequence length="854" mass="97648">MSLVCLAKGFAGLYMQLRKKLHEDIVDDDEDDSPRRKIKKLDTRCDLPQKIFNNDFIVRHLIKHIVSGKNKSVLDYLQLRLVNKSFNNEVLSKVRTEFAKVQVSPNRTDEEELEADEDEHSADQDRSFFLNDRIVWMSNAEQFFTFLNTVARIRVQDLLFAGFSRFDEDLHKCILHYLLADNWFFMISYKGAEEVCPGCTMCNLIASRARYYGPLQFRTLTEAIPGRRHYKQLILTEILLAEIAFYCVSEISKREEAFDRLKSLVTANITCDQLDLVFSDRVMWSKQTPAHPREVIDWILYRWRIKTVNIRFITGYSSINCEVWACKRIFTPMRFDEKFVATRSHSMDQNNPGFKRVEVDMQSGDEIATCFAESMGLFERGGLSATAFQNVCANIKRVFPNQDMFLVLPIELAGVAAADLYAFCKALLEFAWKDERTARHSRLYFRLFTFGITEDDVKDQVENAEPNLLARQKLAWRTFEGPKKAFFDRITQVAMSPELCNLAALLAQSALLAKAPNTLKAYQAENRLRKAWMAKKDLPEEEQSLLLYLAHRSQVVGSGSIAKAIAAFRMVNNNLSIFGGQLAGDLIKSMKKREIESRTQPSQISWTEVEKIVKRVDVQDPKSERNVLITLISWTTLLRASEAAEIKWTDLKREGDVLEIRVRHAKNDQLAQGRSTFVEYKDGTDLDILLSRWRVRCSEPAFKSDYIFFNLNNREKLSPSAISKVTKETLKNAGVEGATHHALRRGAANALRASGLSFEEVKAKGRWRSDASVARYLTDAPSAQGLHATTSTSLKVFYTNSRPIHPTLSCDSTRRKFVNYMPGTTSCFERHLISFTDMANNCAVHLEVCIEPPG</sequence>
<dbReference type="InterPro" id="IPR002104">
    <property type="entry name" value="Integrase_catalytic"/>
</dbReference>
<dbReference type="PROSITE" id="PS51898">
    <property type="entry name" value="TYR_RECOMBINASE"/>
    <property type="match status" value="1"/>
</dbReference>
<dbReference type="GO" id="GO:0006310">
    <property type="term" value="P:DNA recombination"/>
    <property type="evidence" value="ECO:0007669"/>
    <property type="project" value="UniProtKB-KW"/>
</dbReference>
<evidence type="ECO:0000313" key="3">
    <source>
        <dbReference type="EnsemblMetazoa" id="CJA12894a.1"/>
    </source>
</evidence>
<keyword evidence="1" id="KW-0233">DNA recombination</keyword>
<dbReference type="Proteomes" id="UP000005237">
    <property type="component" value="Unassembled WGS sequence"/>
</dbReference>
<dbReference type="InterPro" id="IPR011010">
    <property type="entry name" value="DNA_brk_join_enz"/>
</dbReference>
<proteinExistence type="predicted"/>
<evidence type="ECO:0000313" key="4">
    <source>
        <dbReference type="Proteomes" id="UP000005237"/>
    </source>
</evidence>
<feature type="domain" description="Tyr recombinase" evidence="2">
    <location>
        <begin position="599"/>
        <end position="791"/>
    </location>
</feature>
<reference evidence="4" key="1">
    <citation type="submission" date="2010-08" db="EMBL/GenBank/DDBJ databases">
        <authorList>
            <consortium name="Caenorhabditis japonica Sequencing Consortium"/>
            <person name="Wilson R.K."/>
        </authorList>
    </citation>
    <scope>NUCLEOTIDE SEQUENCE [LARGE SCALE GENOMIC DNA]</scope>
    <source>
        <strain evidence="4">DF5081</strain>
    </source>
</reference>
<accession>A0A8R1HZI4</accession>
<dbReference type="PANTHER" id="PTHR33435:SF3">
    <property type="entry name" value="PROTEIN CBG21870"/>
    <property type="match status" value="1"/>
</dbReference>